<feature type="transmembrane region" description="Helical" evidence="1">
    <location>
        <begin position="257"/>
        <end position="275"/>
    </location>
</feature>
<dbReference type="Proteomes" id="UP000182491">
    <property type="component" value="Unassembled WGS sequence"/>
</dbReference>
<feature type="transmembrane region" description="Helical" evidence="1">
    <location>
        <begin position="166"/>
        <end position="188"/>
    </location>
</feature>
<name>A0A1I7FET8_9BACT</name>
<sequence>MENKLIIYDSNCNVCVGLRDMMLILGLVEQNECLAYTAMDAQLKQKVSAERFRNEMALIDTRGGETLYGADGVSYVFADKVRLLGPLFRFKPFFLLFRFLYKTLAYNRYIVAPPKQQAIACDCYPEAATAYRISFISITVLTAVILTALFGASVHKALGVAPLAGAVQLLLIAGTGWVIQIILAALTLQRQQVLDYVGHLGTIMVAGLLVLVPSIVFYSLSGILFYPLPILSVACSSGLMAYLHYQRIQYLGLPQRWTLQWFLLLQVTAALWLLYFQL</sequence>
<feature type="transmembrane region" description="Helical" evidence="1">
    <location>
        <begin position="224"/>
        <end position="245"/>
    </location>
</feature>
<keyword evidence="1" id="KW-0812">Transmembrane</keyword>
<dbReference type="OrthoDB" id="671850at2"/>
<keyword evidence="1" id="KW-1133">Transmembrane helix</keyword>
<reference evidence="3" key="1">
    <citation type="submission" date="2016-10" db="EMBL/GenBank/DDBJ databases">
        <authorList>
            <person name="Varghese N."/>
        </authorList>
    </citation>
    <scope>NUCLEOTIDE SEQUENCE [LARGE SCALE GENOMIC DNA]</scope>
    <source>
        <strain evidence="3">DSM 18820</strain>
    </source>
</reference>
<evidence type="ECO:0000313" key="2">
    <source>
        <dbReference type="EMBL" id="SFU34697.1"/>
    </source>
</evidence>
<feature type="transmembrane region" description="Helical" evidence="1">
    <location>
        <begin position="200"/>
        <end position="218"/>
    </location>
</feature>
<organism evidence="2 3">
    <name type="scientific">Pontibacter akesuensis</name>
    <dbReference type="NCBI Taxonomy" id="388950"/>
    <lineage>
        <taxon>Bacteria</taxon>
        <taxon>Pseudomonadati</taxon>
        <taxon>Bacteroidota</taxon>
        <taxon>Cytophagia</taxon>
        <taxon>Cytophagales</taxon>
        <taxon>Hymenobacteraceae</taxon>
        <taxon>Pontibacter</taxon>
    </lineage>
</organism>
<keyword evidence="1" id="KW-0472">Membrane</keyword>
<keyword evidence="3" id="KW-1185">Reference proteome</keyword>
<protein>
    <recommendedName>
        <fullName evidence="4">DUF393 domain-containing protein</fullName>
    </recommendedName>
</protein>
<dbReference type="AlphaFoldDB" id="A0A1I7FET8"/>
<accession>A0A1I7FET8</accession>
<gene>
    <name evidence="2" type="ORF">SAMN04487941_0149</name>
</gene>
<proteinExistence type="predicted"/>
<evidence type="ECO:0008006" key="4">
    <source>
        <dbReference type="Google" id="ProtNLM"/>
    </source>
</evidence>
<dbReference type="RefSeq" id="WP_068839152.1">
    <property type="nucleotide sequence ID" value="NZ_BMXC01000001.1"/>
</dbReference>
<evidence type="ECO:0000256" key="1">
    <source>
        <dbReference type="SAM" id="Phobius"/>
    </source>
</evidence>
<evidence type="ECO:0000313" key="3">
    <source>
        <dbReference type="Proteomes" id="UP000182491"/>
    </source>
</evidence>
<dbReference type="STRING" id="388950.GCA_001611675_03287"/>
<feature type="transmembrane region" description="Helical" evidence="1">
    <location>
        <begin position="133"/>
        <end position="154"/>
    </location>
</feature>
<dbReference type="EMBL" id="FPCA01000001">
    <property type="protein sequence ID" value="SFU34697.1"/>
    <property type="molecule type" value="Genomic_DNA"/>
</dbReference>